<accession>A0ACB0DX09</accession>
<gene>
    <name evidence="1" type="ORF">MRATA1EN3_LOCUS3962</name>
</gene>
<sequence length="117" mass="12344">MNTQDVFLYFRACRFEAQTAATPPPAHRPPAAPCPEALCLMLTACPQPRPLPGGLAVPPFHSLLCLEPASGPGDLHAALCIDGCRQPDPVLECALQSTASSWLQNTGSAGKQKTSYS</sequence>
<name>A0ACB0DX09_RANTA</name>
<proteinExistence type="predicted"/>
<dbReference type="EMBL" id="OX596095">
    <property type="protein sequence ID" value="CAI9692749.1"/>
    <property type="molecule type" value="Genomic_DNA"/>
</dbReference>
<evidence type="ECO:0000313" key="2">
    <source>
        <dbReference type="Proteomes" id="UP001162501"/>
    </source>
</evidence>
<reference evidence="1" key="1">
    <citation type="submission" date="2023-05" db="EMBL/GenBank/DDBJ databases">
        <authorList>
            <consortium name="ELIXIR-Norway"/>
        </authorList>
    </citation>
    <scope>NUCLEOTIDE SEQUENCE</scope>
</reference>
<evidence type="ECO:0000313" key="1">
    <source>
        <dbReference type="EMBL" id="CAI9692749.1"/>
    </source>
</evidence>
<dbReference type="Proteomes" id="UP001162501">
    <property type="component" value="Chromosome 11"/>
</dbReference>
<organism evidence="1 2">
    <name type="scientific">Rangifer tarandus platyrhynchus</name>
    <name type="common">Svalbard reindeer</name>
    <dbReference type="NCBI Taxonomy" id="3082113"/>
    <lineage>
        <taxon>Eukaryota</taxon>
        <taxon>Metazoa</taxon>
        <taxon>Chordata</taxon>
        <taxon>Craniata</taxon>
        <taxon>Vertebrata</taxon>
        <taxon>Euteleostomi</taxon>
        <taxon>Mammalia</taxon>
        <taxon>Eutheria</taxon>
        <taxon>Laurasiatheria</taxon>
        <taxon>Artiodactyla</taxon>
        <taxon>Ruminantia</taxon>
        <taxon>Pecora</taxon>
        <taxon>Cervidae</taxon>
        <taxon>Odocoileinae</taxon>
        <taxon>Rangifer</taxon>
    </lineage>
</organism>
<protein>
    <submittedName>
        <fullName evidence="1">Uncharacterized protein</fullName>
    </submittedName>
</protein>